<evidence type="ECO:0000256" key="1">
    <source>
        <dbReference type="ARBA" id="ARBA00004167"/>
    </source>
</evidence>
<evidence type="ECO:0000256" key="9">
    <source>
        <dbReference type="SAM" id="Phobius"/>
    </source>
</evidence>
<comment type="subcellular location">
    <subcellularLocation>
        <location evidence="2">Endomembrane system</location>
    </subcellularLocation>
    <subcellularLocation>
        <location evidence="1">Membrane</location>
        <topology evidence="1">Single-pass membrane protein</topology>
    </subcellularLocation>
</comment>
<keyword evidence="6 9" id="KW-0472">Membrane</keyword>
<dbReference type="GO" id="GO:0016192">
    <property type="term" value="P:vesicle-mediated transport"/>
    <property type="evidence" value="ECO:0007669"/>
    <property type="project" value="UniProtKB-ARBA"/>
</dbReference>
<dbReference type="WBParaSite" id="Gr19_v10_g9445.t1">
    <property type="protein sequence ID" value="Gr19_v10_g9445.t1"/>
    <property type="gene ID" value="Gr19_v10_g9445"/>
</dbReference>
<accession>A0A914IFK3</accession>
<feature type="disulfide bond" evidence="8">
    <location>
        <begin position="176"/>
        <end position="194"/>
    </location>
</feature>
<dbReference type="GO" id="GO:0005886">
    <property type="term" value="C:plasma membrane"/>
    <property type="evidence" value="ECO:0007669"/>
    <property type="project" value="TreeGrafter"/>
</dbReference>
<feature type="transmembrane region" description="Helical" evidence="9">
    <location>
        <begin position="86"/>
        <end position="105"/>
    </location>
</feature>
<dbReference type="AlphaFoldDB" id="A0A914IFK3"/>
<keyword evidence="7 8" id="KW-1015">Disulfide bond</keyword>
<feature type="disulfide bond" evidence="8">
    <location>
        <begin position="188"/>
        <end position="203"/>
    </location>
</feature>
<keyword evidence="5 9" id="KW-1133">Transmembrane helix</keyword>
<dbReference type="InterPro" id="IPR023415">
    <property type="entry name" value="LDLR_class-A_CS"/>
</dbReference>
<feature type="transmembrane region" description="Helical" evidence="9">
    <location>
        <begin position="117"/>
        <end position="143"/>
    </location>
</feature>
<dbReference type="PANTHER" id="PTHR24270:SF8">
    <property type="entry name" value="LD11117P-RELATED"/>
    <property type="match status" value="1"/>
</dbReference>
<evidence type="ECO:0000256" key="6">
    <source>
        <dbReference type="ARBA" id="ARBA00023136"/>
    </source>
</evidence>
<evidence type="ECO:0000313" key="11">
    <source>
        <dbReference type="WBParaSite" id="Gr19_v10_g9445.t1"/>
    </source>
</evidence>
<keyword evidence="4" id="KW-0677">Repeat</keyword>
<evidence type="ECO:0000256" key="3">
    <source>
        <dbReference type="ARBA" id="ARBA00022692"/>
    </source>
</evidence>
<proteinExistence type="predicted"/>
<feature type="transmembrane region" description="Helical" evidence="9">
    <location>
        <begin position="241"/>
        <end position="262"/>
    </location>
</feature>
<evidence type="ECO:0000313" key="10">
    <source>
        <dbReference type="Proteomes" id="UP000887572"/>
    </source>
</evidence>
<dbReference type="InterPro" id="IPR002172">
    <property type="entry name" value="LDrepeatLR_classA_rpt"/>
</dbReference>
<organism evidence="10 11">
    <name type="scientific">Globodera rostochiensis</name>
    <name type="common">Golden nematode worm</name>
    <name type="synonym">Heterodera rostochiensis</name>
    <dbReference type="NCBI Taxonomy" id="31243"/>
    <lineage>
        <taxon>Eukaryota</taxon>
        <taxon>Metazoa</taxon>
        <taxon>Ecdysozoa</taxon>
        <taxon>Nematoda</taxon>
        <taxon>Chromadorea</taxon>
        <taxon>Rhabditida</taxon>
        <taxon>Tylenchina</taxon>
        <taxon>Tylenchomorpha</taxon>
        <taxon>Tylenchoidea</taxon>
        <taxon>Heteroderidae</taxon>
        <taxon>Heteroderinae</taxon>
        <taxon>Globodera</taxon>
    </lineage>
</organism>
<dbReference type="SMART" id="SM00192">
    <property type="entry name" value="LDLa"/>
    <property type="match status" value="1"/>
</dbReference>
<dbReference type="InterPro" id="IPR050685">
    <property type="entry name" value="LDLR"/>
</dbReference>
<dbReference type="PROSITE" id="PS50068">
    <property type="entry name" value="LDLRA_2"/>
    <property type="match status" value="1"/>
</dbReference>
<dbReference type="SUPFAM" id="SSF57424">
    <property type="entry name" value="LDL receptor-like module"/>
    <property type="match status" value="1"/>
</dbReference>
<evidence type="ECO:0000256" key="5">
    <source>
        <dbReference type="ARBA" id="ARBA00022989"/>
    </source>
</evidence>
<protein>
    <submittedName>
        <fullName evidence="11">Uncharacterized protein</fullName>
    </submittedName>
</protein>
<reference evidence="11" key="1">
    <citation type="submission" date="2022-11" db="UniProtKB">
        <authorList>
            <consortium name="WormBaseParasite"/>
        </authorList>
    </citation>
    <scope>IDENTIFICATION</scope>
</reference>
<keyword evidence="10" id="KW-1185">Reference proteome</keyword>
<evidence type="ECO:0000256" key="4">
    <source>
        <dbReference type="ARBA" id="ARBA00022737"/>
    </source>
</evidence>
<dbReference type="Pfam" id="PF00057">
    <property type="entry name" value="Ldl_recept_a"/>
    <property type="match status" value="1"/>
</dbReference>
<keyword evidence="3 9" id="KW-0812">Transmembrane</keyword>
<sequence length="290" mass="32733">MASRPSNNGLLFLSLNVYLIDLIQRLTFGEKDKSIKMCVKCCSDKWTCCCGCHVTKGAHIIAWIYVAFGILGLPFAIIYLSRSLLYSTDSIFSVLSCFTGIPIIVGQMRGKRTYQMYLPMLIFLGIGIVYSIFIGIIGSVGLIQAKHHIALMATLPPFKMNETNHRICNSETDFICLNGQCIHKVWQCNGKNDCDDGSDERLCTSINSLNLTNAQKELVLNRTQNEFNETQRATKTVEILIAYYVLVFILGMVLNIWLYSIVLRAYLFVKKYENNFDVGDGNRKTEDIAL</sequence>
<evidence type="ECO:0000256" key="7">
    <source>
        <dbReference type="ARBA" id="ARBA00023157"/>
    </source>
</evidence>
<feature type="transmembrane region" description="Helical" evidence="9">
    <location>
        <begin position="60"/>
        <end position="80"/>
    </location>
</feature>
<dbReference type="PANTHER" id="PTHR24270">
    <property type="entry name" value="LOW-DENSITY LIPOPROTEIN RECEPTOR-RELATED"/>
    <property type="match status" value="1"/>
</dbReference>
<dbReference type="GO" id="GO:0012505">
    <property type="term" value="C:endomembrane system"/>
    <property type="evidence" value="ECO:0007669"/>
    <property type="project" value="UniProtKB-SubCell"/>
</dbReference>
<dbReference type="Proteomes" id="UP000887572">
    <property type="component" value="Unplaced"/>
</dbReference>
<dbReference type="PROSITE" id="PS01209">
    <property type="entry name" value="LDLRA_1"/>
    <property type="match status" value="1"/>
</dbReference>
<name>A0A914IFK3_GLORO</name>
<comment type="caution">
    <text evidence="8">Lacks conserved residue(s) required for the propagation of feature annotation.</text>
</comment>
<evidence type="ECO:0000256" key="8">
    <source>
        <dbReference type="PROSITE-ProRule" id="PRU00124"/>
    </source>
</evidence>
<evidence type="ECO:0000256" key="2">
    <source>
        <dbReference type="ARBA" id="ARBA00004308"/>
    </source>
</evidence>
<dbReference type="InterPro" id="IPR036055">
    <property type="entry name" value="LDL_receptor-like_sf"/>
</dbReference>
<dbReference type="CDD" id="cd00112">
    <property type="entry name" value="LDLa"/>
    <property type="match status" value="1"/>
</dbReference>
<dbReference type="Gene3D" id="4.10.400.10">
    <property type="entry name" value="Low-density Lipoprotein Receptor"/>
    <property type="match status" value="1"/>
</dbReference>